<dbReference type="AlphaFoldDB" id="A0A3D8B9I7"/>
<evidence type="ECO:0000313" key="3">
    <source>
        <dbReference type="Proteomes" id="UP000841561"/>
    </source>
</evidence>
<accession>A0A3D8B9I7</accession>
<comment type="caution">
    <text evidence="1">The sequence shown here is derived from an EMBL/GenBank/DDBJ whole genome shotgun (WGS) entry which is preliminary data.</text>
</comment>
<name>A0A3D8B9I7_LISMN</name>
<protein>
    <submittedName>
        <fullName evidence="1">Uncharacterized protein</fullName>
    </submittedName>
</protein>
<reference evidence="1 3" key="1">
    <citation type="journal article" date="2018" name="Genome Biol.">
        <title>SKESA: strategic k-mer extension for scrupulous assemblies.</title>
        <authorList>
            <person name="Souvorov A."/>
            <person name="Agarwala R."/>
            <person name="Lipman D.J."/>
        </authorList>
    </citation>
    <scope>NUCLEOTIDE SEQUENCE [LARGE SCALE GENOMIC DNA]</scope>
    <source>
        <strain evidence="1">CFIAFB20160038</strain>
        <strain evidence="2 3">LiDS0115</strain>
    </source>
</reference>
<evidence type="ECO:0000313" key="1">
    <source>
        <dbReference type="EMBL" id="HAB9174511.1"/>
    </source>
</evidence>
<dbReference type="Proteomes" id="UP000840928">
    <property type="component" value="Unassembled WGS sequence"/>
</dbReference>
<reference evidence="1" key="2">
    <citation type="submission" date="2020-01" db="EMBL/GenBank/DDBJ databases">
        <authorList>
            <consortium name="NCBI Pathogen Detection Project"/>
        </authorList>
    </citation>
    <scope>NUCLEOTIDE SEQUENCE</scope>
    <source>
        <strain evidence="1">CFIAFB20160038</strain>
        <strain evidence="2">LiDS0115</strain>
    </source>
</reference>
<dbReference type="EMBL" id="DAAKPP010000002">
    <property type="protein sequence ID" value="HAC3054899.1"/>
    <property type="molecule type" value="Genomic_DNA"/>
</dbReference>
<gene>
    <name evidence="1" type="ORF">GYU24_02225</name>
    <name evidence="2" type="ORF">GZK27_05225</name>
</gene>
<dbReference type="Proteomes" id="UP000841561">
    <property type="component" value="Unassembled WGS sequence"/>
</dbReference>
<sequence length="121" mass="14036">MTSKQKEFIDQLLLEKEWELTNDLQSYNDGEATQEVAANIIEYLISCDDTANAAAIRVQKMNRMTDRQRNFINELISEKIWKTTSEIQIFLSSNNTEVDKYTASVIIEYLLSCKNKYNLAI</sequence>
<proteinExistence type="predicted"/>
<evidence type="ECO:0000313" key="2">
    <source>
        <dbReference type="EMBL" id="HAC3054899.1"/>
    </source>
</evidence>
<organism evidence="1">
    <name type="scientific">Listeria monocytogenes</name>
    <dbReference type="NCBI Taxonomy" id="1639"/>
    <lineage>
        <taxon>Bacteria</taxon>
        <taxon>Bacillati</taxon>
        <taxon>Bacillota</taxon>
        <taxon>Bacilli</taxon>
        <taxon>Bacillales</taxon>
        <taxon>Listeriaceae</taxon>
        <taxon>Listeria</taxon>
    </lineage>
</organism>
<dbReference type="EMBL" id="DAAIRR010000001">
    <property type="protein sequence ID" value="HAB9174511.1"/>
    <property type="molecule type" value="Genomic_DNA"/>
</dbReference>